<dbReference type="AlphaFoldDB" id="A0AAN1UVL1"/>
<dbReference type="Gene3D" id="2.60.40.1610">
    <property type="entry name" value="Domain of unknown function DUF1254"/>
    <property type="match status" value="1"/>
</dbReference>
<dbReference type="RefSeq" id="WP_261789844.1">
    <property type="nucleotide sequence ID" value="NZ_CP030139.2"/>
</dbReference>
<dbReference type="Pfam" id="PF06742">
    <property type="entry name" value="DUF1214"/>
    <property type="match status" value="1"/>
</dbReference>
<sequence length="470" mass="51301">MKRILSAAMIGGATVLASGAPMPLPAQAQISEQAARTIGVDAYLYFYPLVTMDITRRQLSNAPAGASDFAGPPNTFVNVKTYPPADFKGVVRPNFDTLYSSAWLDLTKEPMVVSVPNTNGRYYLLPMLDMWSDVFASPGWRTTGTQAQDFLLAPPGWSGTVPSKVTRINAPTPFVWIIGRTQTNGTDDYAAVHKIQSGYKITPLSQWGRTVTSPPFVPDTTIDMKTPPKEQVDGMDAATFFAYAAELLKVNPPHITDQPLIAQLKRLGFEAGKSFDLKSAAPEVQKAFATVPQDAQKLMAWKIPTLATVTNGWSMNTSTMGVYGNYYLKRAIIAQVGLGANLPEDAIYPLNIADSTGKPLDGVNTYKLRFTKENLPPVGAFWSVTLYDQAGFQVANPLNRFAVSSWMPFVYNSDGSLDLYIQNESPGKDKEANWLPAPKGPFNLTMRLYAPASQAINGEWNPPPVLRTGN</sequence>
<dbReference type="Pfam" id="PF06863">
    <property type="entry name" value="DUF1254"/>
    <property type="match status" value="1"/>
</dbReference>
<dbReference type="InterPro" id="IPR037050">
    <property type="entry name" value="DUF1254_sf"/>
</dbReference>
<dbReference type="EMBL" id="CP030139">
    <property type="protein sequence ID" value="AZB73750.2"/>
    <property type="molecule type" value="Genomic_DNA"/>
</dbReference>
<evidence type="ECO:0000259" key="3">
    <source>
        <dbReference type="Pfam" id="PF06863"/>
    </source>
</evidence>
<evidence type="ECO:0000256" key="1">
    <source>
        <dbReference type="SAM" id="SignalP"/>
    </source>
</evidence>
<name>A0AAN1UVL1_SYNEL</name>
<accession>A0AAN1UVL1</accession>
<dbReference type="InterPro" id="IPR037049">
    <property type="entry name" value="DUF1214_C_sf"/>
</dbReference>
<dbReference type="Gene3D" id="2.60.120.600">
    <property type="entry name" value="Domain of unknown function DUF1214, C-terminal domain"/>
    <property type="match status" value="1"/>
</dbReference>
<dbReference type="PANTHER" id="PTHR36509">
    <property type="entry name" value="BLL3101 PROTEIN"/>
    <property type="match status" value="1"/>
</dbReference>
<evidence type="ECO:0000313" key="4">
    <source>
        <dbReference type="EMBL" id="AZB73750.2"/>
    </source>
</evidence>
<feature type="domain" description="DUF1254" evidence="3">
    <location>
        <begin position="73"/>
        <end position="203"/>
    </location>
</feature>
<reference evidence="4 5" key="1">
    <citation type="journal article" date="2018" name="Sci. Rep.">
        <title>Genome Features and Biochemical Characteristics of a Robust, Fast Growing and Naturally Transformable Cyanobacterium Synechococcus elongatus PCC 11801 Isolated from India.</title>
        <authorList>
            <person name="Jaiswal D."/>
            <person name="Sengupta A."/>
            <person name="Sohoni S."/>
            <person name="Sengupta S."/>
            <person name="Phadnavis A.G."/>
            <person name="Pakrasi H.B."/>
            <person name="Wangikar P.P."/>
        </authorList>
    </citation>
    <scope>NUCLEOTIDE SEQUENCE [LARGE SCALE GENOMIC DNA]</scope>
    <source>
        <strain evidence="4 5">PCC 11801</strain>
    </source>
</reference>
<organism evidence="4 5">
    <name type="scientific">Synechococcus elongatus PCC 11801</name>
    <dbReference type="NCBI Taxonomy" id="2219813"/>
    <lineage>
        <taxon>Bacteria</taxon>
        <taxon>Bacillati</taxon>
        <taxon>Cyanobacteriota</taxon>
        <taxon>Cyanophyceae</taxon>
        <taxon>Synechococcales</taxon>
        <taxon>Synechococcaceae</taxon>
        <taxon>Synechococcus</taxon>
    </lineage>
</organism>
<dbReference type="Proteomes" id="UP000267249">
    <property type="component" value="Chromosome"/>
</dbReference>
<proteinExistence type="predicted"/>
<feature type="domain" description="DUF1214" evidence="2">
    <location>
        <begin position="346"/>
        <end position="452"/>
    </location>
</feature>
<evidence type="ECO:0000313" key="5">
    <source>
        <dbReference type="Proteomes" id="UP000267249"/>
    </source>
</evidence>
<protein>
    <submittedName>
        <fullName evidence="4">DUF1254 domain-containing protein</fullName>
    </submittedName>
</protein>
<feature type="chain" id="PRO_5043033321" evidence="1">
    <location>
        <begin position="29"/>
        <end position="470"/>
    </location>
</feature>
<dbReference type="SUPFAM" id="SSF160935">
    <property type="entry name" value="VPA0735-like"/>
    <property type="match status" value="1"/>
</dbReference>
<dbReference type="InterPro" id="IPR010621">
    <property type="entry name" value="DUF1214"/>
</dbReference>
<evidence type="ECO:0000259" key="2">
    <source>
        <dbReference type="Pfam" id="PF06742"/>
    </source>
</evidence>
<keyword evidence="1" id="KW-0732">Signal</keyword>
<feature type="signal peptide" evidence="1">
    <location>
        <begin position="1"/>
        <end position="28"/>
    </location>
</feature>
<gene>
    <name evidence="4" type="ORF">DOP62_11620</name>
</gene>
<dbReference type="InterPro" id="IPR010679">
    <property type="entry name" value="DUF1254"/>
</dbReference>
<dbReference type="PANTHER" id="PTHR36509:SF2">
    <property type="entry name" value="BLL3101 PROTEIN"/>
    <property type="match status" value="1"/>
</dbReference>